<accession>A0AAD3DWA0</accession>
<feature type="region of interest" description="Disordered" evidence="1">
    <location>
        <begin position="236"/>
        <end position="282"/>
    </location>
</feature>
<feature type="non-terminal residue" evidence="2">
    <location>
        <position position="282"/>
    </location>
</feature>
<dbReference type="EMBL" id="BMAR01000016">
    <property type="protein sequence ID" value="GFR46966.1"/>
    <property type="molecule type" value="Genomic_DNA"/>
</dbReference>
<sequence length="282" mass="30424">GSGFSTEVPPSDVVLLSGRDVSGILPLAPTSGQVEFFQPRSVQERIVQYLGALTASLVLSKAAVLAGPALLYPIWSPWIRAGLRNLDLYSKSFACVGLWRAQVLDVRVNGFGLGGLLIGQQQPPSVTLLVGDPWVNGARATLELPYQPRAETIQPGDAAELLVLCRDDRFVSFKVVREVYLPQAGVWLCDYPFLNRDLFLSVSLAVERQRRAESAAAEEASYYTYDVTTEPAVEGVDGEAASATGAAEGWQDYTTRTPGETGEEGRGQSGSAGAWSPSEEWR</sequence>
<feature type="compositionally biased region" description="Low complexity" evidence="1">
    <location>
        <begin position="238"/>
        <end position="260"/>
    </location>
</feature>
<name>A0AAD3DWA0_9CHLO</name>
<evidence type="ECO:0000256" key="1">
    <source>
        <dbReference type="SAM" id="MobiDB-lite"/>
    </source>
</evidence>
<reference evidence="2 3" key="1">
    <citation type="journal article" date="2021" name="Sci. Rep.">
        <title>Genome sequencing of the multicellular alga Astrephomene provides insights into convergent evolution of germ-soma differentiation.</title>
        <authorList>
            <person name="Yamashita S."/>
            <person name="Yamamoto K."/>
            <person name="Matsuzaki R."/>
            <person name="Suzuki S."/>
            <person name="Yamaguchi H."/>
            <person name="Hirooka S."/>
            <person name="Minakuchi Y."/>
            <person name="Miyagishima S."/>
            <person name="Kawachi M."/>
            <person name="Toyoda A."/>
            <person name="Nozaki H."/>
        </authorList>
    </citation>
    <scope>NUCLEOTIDE SEQUENCE [LARGE SCALE GENOMIC DNA]</scope>
    <source>
        <strain evidence="2 3">NIES-4017</strain>
    </source>
</reference>
<evidence type="ECO:0000313" key="2">
    <source>
        <dbReference type="EMBL" id="GFR46966.1"/>
    </source>
</evidence>
<comment type="caution">
    <text evidence="2">The sequence shown here is derived from an EMBL/GenBank/DDBJ whole genome shotgun (WGS) entry which is preliminary data.</text>
</comment>
<proteinExistence type="predicted"/>
<gene>
    <name evidence="2" type="ORF">Agub_g8618</name>
</gene>
<organism evidence="2 3">
    <name type="scientific">Astrephomene gubernaculifera</name>
    <dbReference type="NCBI Taxonomy" id="47775"/>
    <lineage>
        <taxon>Eukaryota</taxon>
        <taxon>Viridiplantae</taxon>
        <taxon>Chlorophyta</taxon>
        <taxon>core chlorophytes</taxon>
        <taxon>Chlorophyceae</taxon>
        <taxon>CS clade</taxon>
        <taxon>Chlamydomonadales</taxon>
        <taxon>Astrephomenaceae</taxon>
        <taxon>Astrephomene</taxon>
    </lineage>
</organism>
<dbReference type="Proteomes" id="UP001054857">
    <property type="component" value="Unassembled WGS sequence"/>
</dbReference>
<protein>
    <submittedName>
        <fullName evidence="2">Uncharacterized protein</fullName>
    </submittedName>
</protein>
<evidence type="ECO:0000313" key="3">
    <source>
        <dbReference type="Proteomes" id="UP001054857"/>
    </source>
</evidence>
<dbReference type="AlphaFoldDB" id="A0AAD3DWA0"/>
<keyword evidence="3" id="KW-1185">Reference proteome</keyword>